<feature type="region of interest" description="Disordered" evidence="1">
    <location>
        <begin position="1"/>
        <end position="25"/>
    </location>
</feature>
<protein>
    <submittedName>
        <fullName evidence="2">Uncharacterized protein</fullName>
    </submittedName>
</protein>
<accession>A0AAD2C0Z5</accession>
<evidence type="ECO:0000313" key="5">
    <source>
        <dbReference type="Proteomes" id="UP001190491"/>
    </source>
</evidence>
<proteinExistence type="predicted"/>
<dbReference type="Proteomes" id="UP001189792">
    <property type="component" value="Unassembled WGS sequence"/>
</dbReference>
<keyword evidence="4" id="KW-1185">Reference proteome</keyword>
<evidence type="ECO:0000313" key="4">
    <source>
        <dbReference type="Proteomes" id="UP001189792"/>
    </source>
</evidence>
<feature type="compositionally biased region" description="Low complexity" evidence="1">
    <location>
        <begin position="14"/>
        <end position="25"/>
    </location>
</feature>
<reference evidence="2 4" key="1">
    <citation type="submission" date="2023-07" db="EMBL/GenBank/DDBJ databases">
        <authorList>
            <person name="Peeters C."/>
        </authorList>
    </citation>
    <scope>NUCLEOTIDE SEQUENCE</scope>
    <source>
        <strain evidence="3 4">LMG 32965</strain>
        <strain evidence="2">R-77567</strain>
    </source>
</reference>
<dbReference type="AlphaFoldDB" id="A0AAD2C0Z5"/>
<evidence type="ECO:0000313" key="3">
    <source>
        <dbReference type="EMBL" id="CAJ0897197.1"/>
    </source>
</evidence>
<name>A0AAD2C0Z5_9RALS</name>
<dbReference type="RefSeq" id="WP_316857587.1">
    <property type="nucleotide sequence ID" value="NZ_CAUDKO010000012.1"/>
</dbReference>
<dbReference type="Proteomes" id="UP001190491">
    <property type="component" value="Unassembled WGS sequence"/>
</dbReference>
<sequence length="489" mass="54462">MSQPQYSRKPTPYPLAAQTPAAAGPNAPAAYVMGVVWRSPLMWIDYPTHWNLLWTQGMADRNPSDTDSPDLKLGDATGKLVSPVRVVWPDDNPNPVYWHPLETLIRDPLYSMGYHYAVDKDYFYSVSNGTNRPDFGDIRVFAGMPQEWINTPTYIQEKWRYLNGGDALREHFRQGMPAPSILAENEDHAEARMSWLYTRMYTDENGKPYRGLGHSTWMVIGLPTFTLKAARRLFTSEIYGEAEGRSLKFYPQTKVPDVTVMAGTETVGFYDLKEAIAYLNANPRKTVWVYTMDAPGYPKGGRTDENSVLLILAHPSADWGYAPLSSIYLPQQHEGGIGNKAANPGGAWSGLLQTMQTQAPQEHPVGRVYHDVFKHDPNVNKLTQPLRAAIHQQWPDLDQVKDVQSVAEHAIGGLRAASAGLNIARATAYVDQTGNSAVVTSVANPNDAWSVLIAPPPGWVQQEPRKVWPRAAGRTNAYLPWFGKQTSGK</sequence>
<evidence type="ECO:0000313" key="2">
    <source>
        <dbReference type="EMBL" id="CAJ0890665.1"/>
    </source>
</evidence>
<gene>
    <name evidence="3" type="ORF">R77564_04072</name>
    <name evidence="2" type="ORF">R77567_04206</name>
</gene>
<organism evidence="2 5">
    <name type="scientific">Ralstonia flatus</name>
    <dbReference type="NCBI Taxonomy" id="3058601"/>
    <lineage>
        <taxon>Bacteria</taxon>
        <taxon>Pseudomonadati</taxon>
        <taxon>Pseudomonadota</taxon>
        <taxon>Betaproteobacteria</taxon>
        <taxon>Burkholderiales</taxon>
        <taxon>Burkholderiaceae</taxon>
        <taxon>Ralstonia</taxon>
    </lineage>
</organism>
<dbReference type="EMBL" id="CAUDLI010000010">
    <property type="protein sequence ID" value="CAJ0897197.1"/>
    <property type="molecule type" value="Genomic_DNA"/>
</dbReference>
<evidence type="ECO:0000256" key="1">
    <source>
        <dbReference type="SAM" id="MobiDB-lite"/>
    </source>
</evidence>
<comment type="caution">
    <text evidence="2">The sequence shown here is derived from an EMBL/GenBank/DDBJ whole genome shotgun (WGS) entry which is preliminary data.</text>
</comment>
<dbReference type="EMBL" id="CAUDKO010000012">
    <property type="protein sequence ID" value="CAJ0890665.1"/>
    <property type="molecule type" value="Genomic_DNA"/>
</dbReference>